<sequence>MRVLLITHGSRGDVQPFAALAKELTGAGHRVTMVAPAASAGLAEPYCERVVRIHDGPNVLADDKAVVNTLERRFRGMRGKLGLVTMARKTRRLVRAYLDDIAAMVHDSRARDDAEFDVLVYHVSVPAHHVAELLGIPSIVMCPQPYWVPTDVFPDPSMPYRVPGFLNRPSYIASRAVLWVFAGGSARWREQGLGLERRRTDRMRQPDGTPTTVLHAFSELLLPAGTRYPEWVRTDGFWFLSSSDEWTPPEHLSTFLEAGPPPVYIGFASSVTSDPAGLGRLVRDAVRKAGTRAVVVGGWSGLSADDLGDDIMFLREVPFSWLFERVAAVVHHGGLGTTGTALAAGRPQVVCPSFPDQWWSGRAMHRLGVAPAPISDRELSSSTLAAAIKRATNDPGMAARAKELRDPIRSEDGTGAAVSVIEAVAERRYALERR</sequence>
<keyword evidence="4" id="KW-1185">Reference proteome</keyword>
<dbReference type="InterPro" id="IPR004276">
    <property type="entry name" value="GlycoTrans_28_N"/>
</dbReference>
<dbReference type="Pfam" id="PF03033">
    <property type="entry name" value="Glyco_transf_28"/>
    <property type="match status" value="1"/>
</dbReference>
<dbReference type="GO" id="GO:0008194">
    <property type="term" value="F:UDP-glycosyltransferase activity"/>
    <property type="evidence" value="ECO:0007669"/>
    <property type="project" value="InterPro"/>
</dbReference>
<feature type="domain" description="Glycosyltransferase family 28 N-terminal" evidence="1">
    <location>
        <begin position="3"/>
        <end position="37"/>
    </location>
</feature>
<name>A0A6L9SFT5_9ACTN</name>
<dbReference type="Pfam" id="PF06722">
    <property type="entry name" value="EryCIII-like_C"/>
    <property type="match status" value="1"/>
</dbReference>
<reference evidence="3 4" key="1">
    <citation type="submission" date="2020-02" db="EMBL/GenBank/DDBJ databases">
        <authorList>
            <person name="Li X.-J."/>
            <person name="Han X.-M."/>
        </authorList>
    </citation>
    <scope>NUCLEOTIDE SEQUENCE [LARGE SCALE GENOMIC DNA]</scope>
    <source>
        <strain evidence="3 4">CCTCC AB 2017055</strain>
    </source>
</reference>
<keyword evidence="3" id="KW-0808">Transferase</keyword>
<gene>
    <name evidence="3" type="ORF">G1H10_27770</name>
</gene>
<dbReference type="Gene3D" id="3.40.50.2000">
    <property type="entry name" value="Glycogen Phosphorylase B"/>
    <property type="match status" value="2"/>
</dbReference>
<proteinExistence type="predicted"/>
<dbReference type="PANTHER" id="PTHR48050">
    <property type="entry name" value="STEROL 3-BETA-GLUCOSYLTRANSFERASE"/>
    <property type="match status" value="1"/>
</dbReference>
<evidence type="ECO:0000313" key="3">
    <source>
        <dbReference type="EMBL" id="NEE03973.1"/>
    </source>
</evidence>
<feature type="domain" description="Erythromycin biosynthesis protein CIII-like C-terminal" evidence="2">
    <location>
        <begin position="306"/>
        <end position="411"/>
    </location>
</feature>
<dbReference type="EMBL" id="JAAGOA010000027">
    <property type="protein sequence ID" value="NEE03973.1"/>
    <property type="molecule type" value="Genomic_DNA"/>
</dbReference>
<organism evidence="3 4">
    <name type="scientific">Phytoactinopolyspora halotolerans</name>
    <dbReference type="NCBI Taxonomy" id="1981512"/>
    <lineage>
        <taxon>Bacteria</taxon>
        <taxon>Bacillati</taxon>
        <taxon>Actinomycetota</taxon>
        <taxon>Actinomycetes</taxon>
        <taxon>Jiangellales</taxon>
        <taxon>Jiangellaceae</taxon>
        <taxon>Phytoactinopolyspora</taxon>
    </lineage>
</organism>
<protein>
    <submittedName>
        <fullName evidence="3">Glycosyltransferase family 1 protein</fullName>
    </submittedName>
</protein>
<evidence type="ECO:0000313" key="4">
    <source>
        <dbReference type="Proteomes" id="UP000475214"/>
    </source>
</evidence>
<accession>A0A6L9SFT5</accession>
<dbReference type="InterPro" id="IPR010610">
    <property type="entry name" value="EryCIII-like_C"/>
</dbReference>
<dbReference type="GO" id="GO:0016758">
    <property type="term" value="F:hexosyltransferase activity"/>
    <property type="evidence" value="ECO:0007669"/>
    <property type="project" value="InterPro"/>
</dbReference>
<dbReference type="GO" id="GO:0005975">
    <property type="term" value="P:carbohydrate metabolic process"/>
    <property type="evidence" value="ECO:0007669"/>
    <property type="project" value="InterPro"/>
</dbReference>
<dbReference type="GO" id="GO:0033072">
    <property type="term" value="P:vancomycin biosynthetic process"/>
    <property type="evidence" value="ECO:0007669"/>
    <property type="project" value="UniProtKB-ARBA"/>
</dbReference>
<dbReference type="InterPro" id="IPR050426">
    <property type="entry name" value="Glycosyltransferase_28"/>
</dbReference>
<dbReference type="Proteomes" id="UP000475214">
    <property type="component" value="Unassembled WGS sequence"/>
</dbReference>
<evidence type="ECO:0000259" key="1">
    <source>
        <dbReference type="Pfam" id="PF03033"/>
    </source>
</evidence>
<dbReference type="CDD" id="cd03784">
    <property type="entry name" value="GT1_Gtf-like"/>
    <property type="match status" value="1"/>
</dbReference>
<comment type="caution">
    <text evidence="3">The sequence shown here is derived from an EMBL/GenBank/DDBJ whole genome shotgun (WGS) entry which is preliminary data.</text>
</comment>
<dbReference type="InterPro" id="IPR002213">
    <property type="entry name" value="UDP_glucos_trans"/>
</dbReference>
<dbReference type="PANTHER" id="PTHR48050:SF13">
    <property type="entry name" value="STEROL 3-BETA-GLUCOSYLTRANSFERASE UGT80A2"/>
    <property type="match status" value="1"/>
</dbReference>
<dbReference type="AlphaFoldDB" id="A0A6L9SFT5"/>
<evidence type="ECO:0000259" key="2">
    <source>
        <dbReference type="Pfam" id="PF06722"/>
    </source>
</evidence>
<dbReference type="FunFam" id="3.40.50.2000:FF:000009">
    <property type="entry name" value="Sterol 3-beta-glucosyltransferase UGT80A2"/>
    <property type="match status" value="1"/>
</dbReference>
<dbReference type="SUPFAM" id="SSF53756">
    <property type="entry name" value="UDP-Glycosyltransferase/glycogen phosphorylase"/>
    <property type="match status" value="1"/>
</dbReference>